<dbReference type="PROSITE" id="PS50005">
    <property type="entry name" value="TPR"/>
    <property type="match status" value="1"/>
</dbReference>
<dbReference type="AlphaFoldDB" id="A0A7V8NTH9"/>
<organism evidence="4 5">
    <name type="scientific">Candidatus Acidiferrum panamense</name>
    <dbReference type="NCBI Taxonomy" id="2741543"/>
    <lineage>
        <taxon>Bacteria</taxon>
        <taxon>Pseudomonadati</taxon>
        <taxon>Acidobacteriota</taxon>
        <taxon>Terriglobia</taxon>
        <taxon>Candidatus Acidiferrales</taxon>
        <taxon>Candidatus Acidiferrum</taxon>
    </lineage>
</organism>
<dbReference type="InterPro" id="IPR011990">
    <property type="entry name" value="TPR-like_helical_dom_sf"/>
</dbReference>
<dbReference type="Gene3D" id="1.25.40.10">
    <property type="entry name" value="Tetratricopeptide repeat domain"/>
    <property type="match status" value="1"/>
</dbReference>
<dbReference type="InterPro" id="IPR013105">
    <property type="entry name" value="TPR_2"/>
</dbReference>
<evidence type="ECO:0000256" key="3">
    <source>
        <dbReference type="PROSITE-ProRule" id="PRU00339"/>
    </source>
</evidence>
<sequence length="176" mass="19729">MTSARPATPGSGQPANTEKQLGSFETAMKLFHAREFKEAREHFLEAVHGPERDVAHRAQLHAAMCDRRLQQITVNLRTAEDYYNYAVALLNTRQIGEARAHLQRALEMAPDADHIIYALAVAQALTGDAIGAHEHLRRAIELEPRNRILARQDGDFAALSGQPPFQALLYPEKKNW</sequence>
<protein>
    <submittedName>
        <fullName evidence="4">Tetratricopeptide repeat protein</fullName>
    </submittedName>
</protein>
<comment type="caution">
    <text evidence="4">The sequence shown here is derived from an EMBL/GenBank/DDBJ whole genome shotgun (WGS) entry which is preliminary data.</text>
</comment>
<reference evidence="4" key="1">
    <citation type="submission" date="2020-06" db="EMBL/GenBank/DDBJ databases">
        <title>Legume-microbial interactions unlock mineral nutrients during tropical forest succession.</title>
        <authorList>
            <person name="Epihov D.Z."/>
        </authorList>
    </citation>
    <scope>NUCLEOTIDE SEQUENCE [LARGE SCALE GENOMIC DNA]</scope>
    <source>
        <strain evidence="4">Pan2503</strain>
    </source>
</reference>
<dbReference type="NCBIfam" id="NF047558">
    <property type="entry name" value="TPR_END_plus"/>
    <property type="match status" value="1"/>
</dbReference>
<dbReference type="EMBL" id="JACDQQ010001823">
    <property type="protein sequence ID" value="MBA0087087.1"/>
    <property type="molecule type" value="Genomic_DNA"/>
</dbReference>
<dbReference type="SUPFAM" id="SSF48452">
    <property type="entry name" value="TPR-like"/>
    <property type="match status" value="1"/>
</dbReference>
<evidence type="ECO:0000256" key="1">
    <source>
        <dbReference type="ARBA" id="ARBA00022737"/>
    </source>
</evidence>
<dbReference type="Pfam" id="PF07719">
    <property type="entry name" value="TPR_2"/>
    <property type="match status" value="1"/>
</dbReference>
<gene>
    <name evidence="4" type="ORF">HRJ53_19050</name>
</gene>
<evidence type="ECO:0000256" key="2">
    <source>
        <dbReference type="ARBA" id="ARBA00022803"/>
    </source>
</evidence>
<dbReference type="Proteomes" id="UP000567293">
    <property type="component" value="Unassembled WGS sequence"/>
</dbReference>
<keyword evidence="1" id="KW-0677">Repeat</keyword>
<evidence type="ECO:0000313" key="5">
    <source>
        <dbReference type="Proteomes" id="UP000567293"/>
    </source>
</evidence>
<evidence type="ECO:0000313" key="4">
    <source>
        <dbReference type="EMBL" id="MBA0087087.1"/>
    </source>
</evidence>
<proteinExistence type="predicted"/>
<keyword evidence="5" id="KW-1185">Reference proteome</keyword>
<name>A0A7V8NTH9_9BACT</name>
<accession>A0A7V8NTH9</accession>
<keyword evidence="2 3" id="KW-0802">TPR repeat</keyword>
<feature type="repeat" description="TPR" evidence="3">
    <location>
        <begin position="79"/>
        <end position="112"/>
    </location>
</feature>
<dbReference type="InterPro" id="IPR019734">
    <property type="entry name" value="TPR_rpt"/>
</dbReference>